<dbReference type="Pfam" id="PF09918">
    <property type="entry name" value="DUF2148"/>
    <property type="match status" value="1"/>
</dbReference>
<sequence>MIRNERDLRHEQALDIAEKMLVAARTAPKGKGVDIIECAVVDGEDAERLAQEMEAIAEESGMKFFIRDAGNVRAAQCTLLVGTREKAQGLNCGHCGFATCASRSEGVPCAVNSVDVGIAVGSACSKASDYRVDTRVLFSGGLAAQRLELLGEGVRQVYAIPVSISSKSPFFDRK</sequence>
<organism evidence="2 3">
    <name type="scientific">Candidatus Aveggerthella stercoripullorum</name>
    <dbReference type="NCBI Taxonomy" id="2840688"/>
    <lineage>
        <taxon>Bacteria</taxon>
        <taxon>Bacillati</taxon>
        <taxon>Actinomycetota</taxon>
        <taxon>Coriobacteriia</taxon>
        <taxon>Eggerthellales</taxon>
        <taxon>Eggerthellaceae</taxon>
        <taxon>Eggerthellaceae incertae sedis</taxon>
        <taxon>Candidatus Aveggerthella</taxon>
    </lineage>
</organism>
<name>A0A9D1A028_9ACTN</name>
<proteinExistence type="predicted"/>
<dbReference type="AlphaFoldDB" id="A0A9D1A028"/>
<dbReference type="Gene3D" id="3.40.109.10">
    <property type="entry name" value="NADH Oxidase"/>
    <property type="match status" value="1"/>
</dbReference>
<dbReference type="PANTHER" id="PTHR40101">
    <property type="entry name" value="CONSERVED PROTEIN"/>
    <property type="match status" value="1"/>
</dbReference>
<evidence type="ECO:0000313" key="3">
    <source>
        <dbReference type="Proteomes" id="UP000824261"/>
    </source>
</evidence>
<dbReference type="InterPro" id="IPR019224">
    <property type="entry name" value="DUF2148"/>
</dbReference>
<dbReference type="EMBL" id="DVGB01000044">
    <property type="protein sequence ID" value="HIR01319.1"/>
    <property type="molecule type" value="Genomic_DNA"/>
</dbReference>
<protein>
    <submittedName>
        <fullName evidence="2">Ferredoxin</fullName>
    </submittedName>
</protein>
<reference evidence="2" key="1">
    <citation type="submission" date="2020-10" db="EMBL/GenBank/DDBJ databases">
        <authorList>
            <person name="Gilroy R."/>
        </authorList>
    </citation>
    <scope>NUCLEOTIDE SEQUENCE</scope>
    <source>
        <strain evidence="2">ChiGjej1B1-2707</strain>
    </source>
</reference>
<evidence type="ECO:0000259" key="1">
    <source>
        <dbReference type="Pfam" id="PF09918"/>
    </source>
</evidence>
<accession>A0A9D1A028</accession>
<evidence type="ECO:0000313" key="2">
    <source>
        <dbReference type="EMBL" id="HIR01319.1"/>
    </source>
</evidence>
<comment type="caution">
    <text evidence="2">The sequence shown here is derived from an EMBL/GenBank/DDBJ whole genome shotgun (WGS) entry which is preliminary data.</text>
</comment>
<dbReference type="InterPro" id="IPR000415">
    <property type="entry name" value="Nitroreductase-like"/>
</dbReference>
<feature type="domain" description="DUF2148" evidence="1">
    <location>
        <begin position="106"/>
        <end position="173"/>
    </location>
</feature>
<reference evidence="2" key="2">
    <citation type="journal article" date="2021" name="PeerJ">
        <title>Extensive microbial diversity within the chicken gut microbiome revealed by metagenomics and culture.</title>
        <authorList>
            <person name="Gilroy R."/>
            <person name="Ravi A."/>
            <person name="Getino M."/>
            <person name="Pursley I."/>
            <person name="Horton D.L."/>
            <person name="Alikhan N.F."/>
            <person name="Baker D."/>
            <person name="Gharbi K."/>
            <person name="Hall N."/>
            <person name="Watson M."/>
            <person name="Adriaenssens E.M."/>
            <person name="Foster-Nyarko E."/>
            <person name="Jarju S."/>
            <person name="Secka A."/>
            <person name="Antonio M."/>
            <person name="Oren A."/>
            <person name="Chaudhuri R.R."/>
            <person name="La Ragione R."/>
            <person name="Hildebrand F."/>
            <person name="Pallen M.J."/>
        </authorList>
    </citation>
    <scope>NUCLEOTIDE SEQUENCE</scope>
    <source>
        <strain evidence="2">ChiGjej1B1-2707</strain>
    </source>
</reference>
<dbReference type="PANTHER" id="PTHR40101:SF1">
    <property type="entry name" value="4FE-4S DOMAIN-CONTAINING PROTEIN"/>
    <property type="match status" value="1"/>
</dbReference>
<gene>
    <name evidence="2" type="ORF">IAA69_03550</name>
</gene>
<dbReference type="Proteomes" id="UP000824261">
    <property type="component" value="Unassembled WGS sequence"/>
</dbReference>
<dbReference type="GO" id="GO:0016491">
    <property type="term" value="F:oxidoreductase activity"/>
    <property type="evidence" value="ECO:0007669"/>
    <property type="project" value="InterPro"/>
</dbReference>